<dbReference type="GeneID" id="39586451"/>
<dbReference type="Proteomes" id="UP000279236">
    <property type="component" value="Unassembled WGS sequence"/>
</dbReference>
<evidence type="ECO:0000313" key="2">
    <source>
        <dbReference type="EMBL" id="RSH78982.1"/>
    </source>
</evidence>
<feature type="region of interest" description="Disordered" evidence="1">
    <location>
        <begin position="274"/>
        <end position="309"/>
    </location>
</feature>
<proteinExistence type="predicted"/>
<dbReference type="RefSeq" id="XP_028474129.1">
    <property type="nucleotide sequence ID" value="XM_028617666.1"/>
</dbReference>
<feature type="region of interest" description="Disordered" evidence="1">
    <location>
        <begin position="43"/>
        <end position="94"/>
    </location>
</feature>
<feature type="compositionally biased region" description="Polar residues" evidence="1">
    <location>
        <begin position="43"/>
        <end position="57"/>
    </location>
</feature>
<feature type="compositionally biased region" description="Polar residues" evidence="1">
    <location>
        <begin position="80"/>
        <end position="93"/>
    </location>
</feature>
<reference evidence="2 3" key="1">
    <citation type="submission" date="2018-11" db="EMBL/GenBank/DDBJ databases">
        <title>Genome sequence of Apiotrichum porosum DSM 27194.</title>
        <authorList>
            <person name="Aliyu H."/>
            <person name="Gorte O."/>
            <person name="Ochsenreither K."/>
        </authorList>
    </citation>
    <scope>NUCLEOTIDE SEQUENCE [LARGE SCALE GENOMIC DNA]</scope>
    <source>
        <strain evidence="2 3">DSM 27194</strain>
    </source>
</reference>
<dbReference type="EMBL" id="RSCE01000011">
    <property type="protein sequence ID" value="RSH78982.1"/>
    <property type="molecule type" value="Genomic_DNA"/>
</dbReference>
<sequence length="539" mass="58358">MVFSIARHIATQYPHLLWGPAVPCSTVEDTTVAPDISITNSDTDIESLSSCEPSTTMPPLRRRRDKQVSFPAAPLDKGSHYSTSARSSPTAVSSLELDRDLGQNPASETPPPLAHFATIICKHAQHHPQPRATLLVLRAISRSFRDAADAALVHHIVIDEQGVRAPHGWIPRRGWANIPRLVAAVRTVHVLGVPLHLVPNKRPSRRMSIDSDTPPHLPDLVAGVTQDAVVDPRLGVDLAALLASLKPATVFVRAGTALPRPIVGRTLVACLAAGTSPGDDTTPTTARRPKRTMAGTKKKPKPQQKEPSRVPAVWYGTQTVILVFRSGRGAVPVAPFHLPASVRHVVVVFEDGNTTLASGHTRSPPPMPDDDIDMLKAKARLSPMAKALSRLDTALMAATADMSLFFPFPLPPLPLSAFKLRPRSSPLLNDTLASLAPLVATHIHANPKLRYTIVNAWSAQEMGAGTSFGYGEFFGAVVRFGSEAGYWKMGEGVYRVTHTVRDMGMDEYERIKGDVWGWYQGKADTSGGGRKSKDTGPRW</sequence>
<evidence type="ECO:0000313" key="3">
    <source>
        <dbReference type="Proteomes" id="UP000279236"/>
    </source>
</evidence>
<name>A0A427XJL2_9TREE</name>
<organism evidence="2 3">
    <name type="scientific">Apiotrichum porosum</name>
    <dbReference type="NCBI Taxonomy" id="105984"/>
    <lineage>
        <taxon>Eukaryota</taxon>
        <taxon>Fungi</taxon>
        <taxon>Dikarya</taxon>
        <taxon>Basidiomycota</taxon>
        <taxon>Agaricomycotina</taxon>
        <taxon>Tremellomycetes</taxon>
        <taxon>Trichosporonales</taxon>
        <taxon>Trichosporonaceae</taxon>
        <taxon>Apiotrichum</taxon>
    </lineage>
</organism>
<feature type="compositionally biased region" description="Low complexity" evidence="1">
    <location>
        <begin position="274"/>
        <end position="286"/>
    </location>
</feature>
<protein>
    <submittedName>
        <fullName evidence="2">Uncharacterized protein</fullName>
    </submittedName>
</protein>
<comment type="caution">
    <text evidence="2">The sequence shown here is derived from an EMBL/GenBank/DDBJ whole genome shotgun (WGS) entry which is preliminary data.</text>
</comment>
<gene>
    <name evidence="2" type="ORF">EHS24_001908</name>
</gene>
<keyword evidence="3" id="KW-1185">Reference proteome</keyword>
<accession>A0A427XJL2</accession>
<evidence type="ECO:0000256" key="1">
    <source>
        <dbReference type="SAM" id="MobiDB-lite"/>
    </source>
</evidence>
<dbReference type="AlphaFoldDB" id="A0A427XJL2"/>
<feature type="compositionally biased region" description="Basic residues" evidence="1">
    <location>
        <begin position="287"/>
        <end position="302"/>
    </location>
</feature>